<dbReference type="Proteomes" id="UP001209878">
    <property type="component" value="Unassembled WGS sequence"/>
</dbReference>
<sequence length="174" mass="19531">MSMLQKYKQPKLWGYVSQHFVIKGELDVSKVLTVTNFPDVIYILTSGHGSGVTANITKLDFCDNGIFSDEAVSRSLGTSLATMSQLTLLRMPQCCLTDGSFRHIADGLLRGCPQMTLLNVQRNKLTETLAVRRVFKTFCSPSAGKIDDRDIKWSVGRMRTSTEDRIWRQVSCCE</sequence>
<dbReference type="EMBL" id="JAODUO010000296">
    <property type="protein sequence ID" value="KAK2183770.1"/>
    <property type="molecule type" value="Genomic_DNA"/>
</dbReference>
<dbReference type="InterPro" id="IPR032675">
    <property type="entry name" value="LRR_dom_sf"/>
</dbReference>
<organism evidence="1 2">
    <name type="scientific">Ridgeia piscesae</name>
    <name type="common">Tubeworm</name>
    <dbReference type="NCBI Taxonomy" id="27915"/>
    <lineage>
        <taxon>Eukaryota</taxon>
        <taxon>Metazoa</taxon>
        <taxon>Spiralia</taxon>
        <taxon>Lophotrochozoa</taxon>
        <taxon>Annelida</taxon>
        <taxon>Polychaeta</taxon>
        <taxon>Sedentaria</taxon>
        <taxon>Canalipalpata</taxon>
        <taxon>Sabellida</taxon>
        <taxon>Siboglinidae</taxon>
        <taxon>Ridgeia</taxon>
    </lineage>
</organism>
<dbReference type="SUPFAM" id="SSF52047">
    <property type="entry name" value="RNI-like"/>
    <property type="match status" value="1"/>
</dbReference>
<gene>
    <name evidence="1" type="ORF">NP493_296g02045</name>
</gene>
<accession>A0AAD9UC06</accession>
<name>A0AAD9UC06_RIDPI</name>
<keyword evidence="2" id="KW-1185">Reference proteome</keyword>
<reference evidence="1" key="1">
    <citation type="journal article" date="2023" name="Mol. Biol. Evol.">
        <title>Third-Generation Sequencing Reveals the Adaptive Role of the Epigenome in Three Deep-Sea Polychaetes.</title>
        <authorList>
            <person name="Perez M."/>
            <person name="Aroh O."/>
            <person name="Sun Y."/>
            <person name="Lan Y."/>
            <person name="Juniper S.K."/>
            <person name="Young C.R."/>
            <person name="Angers B."/>
            <person name="Qian P.Y."/>
        </authorList>
    </citation>
    <scope>NUCLEOTIDE SEQUENCE</scope>
    <source>
        <strain evidence="1">R07B-5</strain>
    </source>
</reference>
<evidence type="ECO:0000313" key="1">
    <source>
        <dbReference type="EMBL" id="KAK2183770.1"/>
    </source>
</evidence>
<dbReference type="AlphaFoldDB" id="A0AAD9UC06"/>
<protein>
    <submittedName>
        <fullName evidence="1">Uncharacterized protein</fullName>
    </submittedName>
</protein>
<comment type="caution">
    <text evidence="1">The sequence shown here is derived from an EMBL/GenBank/DDBJ whole genome shotgun (WGS) entry which is preliminary data.</text>
</comment>
<proteinExistence type="predicted"/>
<dbReference type="Gene3D" id="3.80.10.10">
    <property type="entry name" value="Ribonuclease Inhibitor"/>
    <property type="match status" value="1"/>
</dbReference>
<evidence type="ECO:0000313" key="2">
    <source>
        <dbReference type="Proteomes" id="UP001209878"/>
    </source>
</evidence>